<dbReference type="InterPro" id="IPR027417">
    <property type="entry name" value="P-loop_NTPase"/>
</dbReference>
<name>A0A895XUP1_9ACTN</name>
<dbReference type="Gene3D" id="3.40.50.300">
    <property type="entry name" value="P-loop containing nucleotide triphosphate hydrolases"/>
    <property type="match status" value="2"/>
</dbReference>
<dbReference type="KEGG" id="nav:JQS30_16905"/>
<keyword evidence="1" id="KW-0614">Plasmid</keyword>
<proteinExistence type="predicted"/>
<evidence type="ECO:0000313" key="2">
    <source>
        <dbReference type="Proteomes" id="UP000662939"/>
    </source>
</evidence>
<dbReference type="Proteomes" id="UP000662939">
    <property type="component" value="Plasmid p1"/>
</dbReference>
<dbReference type="SUPFAM" id="SSF52540">
    <property type="entry name" value="P-loop containing nucleoside triphosphate hydrolases"/>
    <property type="match status" value="1"/>
</dbReference>
<sequence>MSLSRSKKPGRYGYPAVGGGQVGWVETPARWRGTTQQVCGLWPWAVGTSTPTVGVPIGHHIYSGDSVCFDPISWYTRTSLINSPSVFILGEPGMGKSSIVRRMVLGLTGRGVTPLILGDLKPDYAALVRALGGQVISVGPGRDRINPLDVGPWTQLHAQVSGKTAQQVRSSVVDRRTHMVTALISLVRKGRTTADEDTVIAAALRHLAAEEAQHGNQPVLSEVLRTIQNAPDAVREVTLFAGAGQEPRYQEATGPLQAALLALLNGALGDTFNGPTTSPIDLDTPAVCVDISGIDENDHLRTAATLLSTWSYGFGSIDAAHLLADEGVAPKRTFFTVLDEMWRVLRVGSGLIDRADALTRLNRQKGTGIAYITHGLADLEALPTEEDRAKARGFADRSAVLMAAASTEAELSAISKVRPLSDAEASEVLSWTAPESWSGTAAEASAGLGNFLIKVGSRPGIPVHLSLTEPELRLGNTDARWDIETARQGAAA</sequence>
<protein>
    <recommendedName>
        <fullName evidence="3">ATP/GTP-binding protein</fullName>
    </recommendedName>
</protein>
<reference evidence="1" key="1">
    <citation type="submission" date="2021-02" db="EMBL/GenBank/DDBJ databases">
        <title>Natronoglycomyces albus gen. nov., sp. nov, a haloalkaliphilic actinobacterium from a soda solonchak soil.</title>
        <authorList>
            <person name="Sorokin D.Y."/>
            <person name="Khijniak T.V."/>
            <person name="Zakharycheva A.P."/>
            <person name="Boueva O.V."/>
            <person name="Ariskina E.V."/>
            <person name="Hahnke R.L."/>
            <person name="Bunk B."/>
            <person name="Sproer C."/>
            <person name="Schumann P."/>
            <person name="Evtushenko L.I."/>
            <person name="Kublanov I.V."/>
        </authorList>
    </citation>
    <scope>NUCLEOTIDE SEQUENCE</scope>
    <source>
        <strain evidence="1">DSM 106290</strain>
        <plasmid evidence="1">p1</plasmid>
    </source>
</reference>
<accession>A0A895XUP1</accession>
<evidence type="ECO:0008006" key="3">
    <source>
        <dbReference type="Google" id="ProtNLM"/>
    </source>
</evidence>
<gene>
    <name evidence="1" type="ORF">JQS30_16905</name>
</gene>
<evidence type="ECO:0000313" key="1">
    <source>
        <dbReference type="EMBL" id="QSB07183.1"/>
    </source>
</evidence>
<organism evidence="1 2">
    <name type="scientific">Natronoglycomyces albus</name>
    <dbReference type="NCBI Taxonomy" id="2811108"/>
    <lineage>
        <taxon>Bacteria</taxon>
        <taxon>Bacillati</taxon>
        <taxon>Actinomycetota</taxon>
        <taxon>Actinomycetes</taxon>
        <taxon>Glycomycetales</taxon>
        <taxon>Glycomycetaceae</taxon>
        <taxon>Natronoglycomyces</taxon>
    </lineage>
</organism>
<dbReference type="AlphaFoldDB" id="A0A895XUP1"/>
<dbReference type="EMBL" id="CP070498">
    <property type="protein sequence ID" value="QSB07183.1"/>
    <property type="molecule type" value="Genomic_DNA"/>
</dbReference>
<keyword evidence="2" id="KW-1185">Reference proteome</keyword>
<geneLocation type="plasmid" evidence="1 2">
    <name>p1</name>
</geneLocation>